<accession>A0AAU9J223</accession>
<protein>
    <submittedName>
        <fullName evidence="2">Uncharacterized protein</fullName>
    </submittedName>
</protein>
<keyword evidence="1" id="KW-0175">Coiled coil</keyword>
<dbReference type="AlphaFoldDB" id="A0AAU9J223"/>
<name>A0AAU9J223_9CILI</name>
<gene>
    <name evidence="2" type="ORF">BSTOLATCC_MIC18826</name>
</gene>
<evidence type="ECO:0000256" key="1">
    <source>
        <dbReference type="SAM" id="Coils"/>
    </source>
</evidence>
<sequence length="438" mass="51017">MLFFILIFGVYAENLLEQLEKENRELKKAYTNLQKQIEQVSKLIDFGEKIHEDYTYNIENLEALIEEYQDEEDYSVKLDLAEELIPFIQGIIEDSKFYGGEINGFTTSQLNDVSFTLKTSIQIAKDRENTRTFETVYNELKNELINKDEIIMQLQIENAKLNGDLQTTIAEFEENKQKCNIEHTKLISLQDEINTLKRDHAESIEVLSESLKTQQKISHKKQLKDFKTIQESQDSLILDLQDKNADQTLLIEQLSVEKSSLASRLQLLENSNDRLQSELISRTSQLQAAHEKFDDFRKKVESETMNQITSIEGAEGKYKNEIKALDAQKAKMTEELTKCEKERDILITNSKQKDKRISNLESSKLDKNEIDEEEIEEEEETQQNFGRQIVENKEIIDGPMKEIAADIEHIIEEEIIIKKLSEIDKPEIRVRTRYDFGS</sequence>
<comment type="caution">
    <text evidence="2">The sequence shown here is derived from an EMBL/GenBank/DDBJ whole genome shotgun (WGS) entry which is preliminary data.</text>
</comment>
<feature type="coiled-coil region" evidence="1">
    <location>
        <begin position="137"/>
        <end position="171"/>
    </location>
</feature>
<feature type="coiled-coil region" evidence="1">
    <location>
        <begin position="315"/>
        <end position="342"/>
    </location>
</feature>
<dbReference type="Proteomes" id="UP001162131">
    <property type="component" value="Unassembled WGS sequence"/>
</dbReference>
<organism evidence="2 3">
    <name type="scientific">Blepharisma stoltei</name>
    <dbReference type="NCBI Taxonomy" id="1481888"/>
    <lineage>
        <taxon>Eukaryota</taxon>
        <taxon>Sar</taxon>
        <taxon>Alveolata</taxon>
        <taxon>Ciliophora</taxon>
        <taxon>Postciliodesmatophora</taxon>
        <taxon>Heterotrichea</taxon>
        <taxon>Heterotrichida</taxon>
        <taxon>Blepharismidae</taxon>
        <taxon>Blepharisma</taxon>
    </lineage>
</organism>
<keyword evidence="3" id="KW-1185">Reference proteome</keyword>
<proteinExistence type="predicted"/>
<reference evidence="2" key="1">
    <citation type="submission" date="2021-09" db="EMBL/GenBank/DDBJ databases">
        <authorList>
            <consortium name="AG Swart"/>
            <person name="Singh M."/>
            <person name="Singh A."/>
            <person name="Seah K."/>
            <person name="Emmerich C."/>
        </authorList>
    </citation>
    <scope>NUCLEOTIDE SEQUENCE</scope>
    <source>
        <strain evidence="2">ATCC30299</strain>
    </source>
</reference>
<evidence type="ECO:0000313" key="3">
    <source>
        <dbReference type="Proteomes" id="UP001162131"/>
    </source>
</evidence>
<feature type="coiled-coil region" evidence="1">
    <location>
        <begin position="251"/>
        <end position="278"/>
    </location>
</feature>
<dbReference type="EMBL" id="CAJZBQ010000018">
    <property type="protein sequence ID" value="CAG9317582.1"/>
    <property type="molecule type" value="Genomic_DNA"/>
</dbReference>
<evidence type="ECO:0000313" key="2">
    <source>
        <dbReference type="EMBL" id="CAG9317582.1"/>
    </source>
</evidence>
<feature type="coiled-coil region" evidence="1">
    <location>
        <begin position="9"/>
        <end position="71"/>
    </location>
</feature>